<protein>
    <submittedName>
        <fullName evidence="3">TRAP-type C4-dicarboxylate transport system substrate-binding protein</fullName>
    </submittedName>
</protein>
<dbReference type="PANTHER" id="PTHR33376:SF15">
    <property type="entry name" value="BLL6794 PROTEIN"/>
    <property type="match status" value="1"/>
</dbReference>
<feature type="signal peptide" evidence="2">
    <location>
        <begin position="1"/>
        <end position="23"/>
    </location>
</feature>
<comment type="caution">
    <text evidence="3">The sequence shown here is derived from an EMBL/GenBank/DDBJ whole genome shotgun (WGS) entry which is preliminary data.</text>
</comment>
<dbReference type="RefSeq" id="WP_209941939.1">
    <property type="nucleotide sequence ID" value="NZ_JAGGJU010000001.1"/>
</dbReference>
<dbReference type="PANTHER" id="PTHR33376">
    <property type="match status" value="1"/>
</dbReference>
<reference evidence="3 4" key="1">
    <citation type="submission" date="2021-03" db="EMBL/GenBank/DDBJ databases">
        <title>Genomic Encyclopedia of Type Strains, Phase IV (KMG-IV): sequencing the most valuable type-strain genomes for metagenomic binning, comparative biology and taxonomic classification.</title>
        <authorList>
            <person name="Goeker M."/>
        </authorList>
    </citation>
    <scope>NUCLEOTIDE SEQUENCE [LARGE SCALE GENOMIC DNA]</scope>
    <source>
        <strain evidence="3 4">DSM 21600</strain>
    </source>
</reference>
<name>A0ABS4DTV4_9HYPH</name>
<feature type="chain" id="PRO_5045599422" evidence="2">
    <location>
        <begin position="24"/>
        <end position="330"/>
    </location>
</feature>
<keyword evidence="4" id="KW-1185">Reference proteome</keyword>
<dbReference type="InterPro" id="IPR018389">
    <property type="entry name" value="DctP_fam"/>
</dbReference>
<accession>A0ABS4DTV4</accession>
<dbReference type="Pfam" id="PF03480">
    <property type="entry name" value="DctP"/>
    <property type="match status" value="1"/>
</dbReference>
<dbReference type="Proteomes" id="UP000759443">
    <property type="component" value="Unassembled WGS sequence"/>
</dbReference>
<evidence type="ECO:0000313" key="3">
    <source>
        <dbReference type="EMBL" id="MBP1849114.1"/>
    </source>
</evidence>
<evidence type="ECO:0000256" key="1">
    <source>
        <dbReference type="ARBA" id="ARBA00022729"/>
    </source>
</evidence>
<gene>
    <name evidence="3" type="ORF">J2Z17_000531</name>
</gene>
<evidence type="ECO:0000313" key="4">
    <source>
        <dbReference type="Proteomes" id="UP000759443"/>
    </source>
</evidence>
<dbReference type="Gene3D" id="3.40.190.170">
    <property type="entry name" value="Bacterial extracellular solute-binding protein, family 7"/>
    <property type="match status" value="1"/>
</dbReference>
<dbReference type="NCBIfam" id="NF037995">
    <property type="entry name" value="TRAP_S1"/>
    <property type="match status" value="1"/>
</dbReference>
<dbReference type="InterPro" id="IPR038404">
    <property type="entry name" value="TRAP_DctP_sf"/>
</dbReference>
<organism evidence="3 4">
    <name type="scientific">Rhizobium halophytocola</name>
    <dbReference type="NCBI Taxonomy" id="735519"/>
    <lineage>
        <taxon>Bacteria</taxon>
        <taxon>Pseudomonadati</taxon>
        <taxon>Pseudomonadota</taxon>
        <taxon>Alphaproteobacteria</taxon>
        <taxon>Hyphomicrobiales</taxon>
        <taxon>Rhizobiaceae</taxon>
        <taxon>Rhizobium/Agrobacterium group</taxon>
        <taxon>Rhizobium</taxon>
    </lineage>
</organism>
<dbReference type="EMBL" id="JAGGJU010000001">
    <property type="protein sequence ID" value="MBP1849114.1"/>
    <property type="molecule type" value="Genomic_DNA"/>
</dbReference>
<proteinExistence type="predicted"/>
<evidence type="ECO:0000256" key="2">
    <source>
        <dbReference type="SAM" id="SignalP"/>
    </source>
</evidence>
<sequence>MTFSRTILTAVALTGLAIGAAQADEMKFANFMAPTHPYVAGAFQPFADMVAKETDGAVTVKLYNGGELGGGPVDQYNRAVEGVTEFAIGLPGYTASNFPRTLLAELPGVVSEETGTAALWKNIDLLMPEYKRVKLISLWSSADNILYMRDKAVHSPADIKGLKIRVPSRNAGLVAAAWGALPVSMPVSDIYNAMQTGVIDGALIDGTATKSFKLGEVAKYLTVGMNSTNSPFFILMNRDAFEGLTDDQKAAVEKAGREASDLGSKVQVTEANKGIDDFGKMDGKELIRLTPEEAKAFNDLSAPVVDTVVEETATKGIDAKAIVDGLTAAK</sequence>
<keyword evidence="1 2" id="KW-0732">Signal</keyword>
<dbReference type="CDD" id="cd13665">
    <property type="entry name" value="PBP2_TRAP_Dctp3_4"/>
    <property type="match status" value="1"/>
</dbReference>